<evidence type="ECO:0000256" key="6">
    <source>
        <dbReference type="ARBA" id="ARBA00066661"/>
    </source>
</evidence>
<dbReference type="Gene3D" id="3.40.50.720">
    <property type="entry name" value="NAD(P)-binding Rossmann-like Domain"/>
    <property type="match status" value="2"/>
</dbReference>
<evidence type="ECO:0000313" key="12">
    <source>
        <dbReference type="EMBL" id="EKN69067.1"/>
    </source>
</evidence>
<comment type="caution">
    <text evidence="12">The sequence shown here is derived from an EMBL/GenBank/DDBJ whole genome shotgun (WGS) entry which is preliminary data.</text>
</comment>
<dbReference type="PROSITE" id="PS00671">
    <property type="entry name" value="D_2_HYDROXYACID_DH_3"/>
    <property type="match status" value="1"/>
</dbReference>
<dbReference type="GO" id="GO:0051287">
    <property type="term" value="F:NAD binding"/>
    <property type="evidence" value="ECO:0007669"/>
    <property type="project" value="InterPro"/>
</dbReference>
<evidence type="ECO:0000256" key="7">
    <source>
        <dbReference type="ARBA" id="ARBA00066674"/>
    </source>
</evidence>
<keyword evidence="1 9" id="KW-0560">Oxidoreductase</keyword>
<dbReference type="PANTHER" id="PTHR10996:SF283">
    <property type="entry name" value="GLYOXYLATE_HYDROXYPYRUVATE REDUCTASE B"/>
    <property type="match status" value="1"/>
</dbReference>
<dbReference type="GO" id="GO:0005829">
    <property type="term" value="C:cytosol"/>
    <property type="evidence" value="ECO:0007669"/>
    <property type="project" value="TreeGrafter"/>
</dbReference>
<evidence type="ECO:0000256" key="3">
    <source>
        <dbReference type="ARBA" id="ARBA00052239"/>
    </source>
</evidence>
<dbReference type="Proteomes" id="UP000006316">
    <property type="component" value="Unassembled WGS sequence"/>
</dbReference>
<dbReference type="GO" id="GO:0030267">
    <property type="term" value="F:glyoxylate reductase (NADPH) activity"/>
    <property type="evidence" value="ECO:0007669"/>
    <property type="project" value="UniProtKB-EC"/>
</dbReference>
<comment type="catalytic activity">
    <reaction evidence="3">
        <text>(R)-glycerate + NADP(+) = 3-hydroxypyruvate + NADPH + H(+)</text>
        <dbReference type="Rhea" id="RHEA:18657"/>
        <dbReference type="ChEBI" id="CHEBI:15378"/>
        <dbReference type="ChEBI" id="CHEBI:16659"/>
        <dbReference type="ChEBI" id="CHEBI:17180"/>
        <dbReference type="ChEBI" id="CHEBI:57783"/>
        <dbReference type="ChEBI" id="CHEBI:58349"/>
        <dbReference type="EC" id="1.1.1.81"/>
    </reaction>
</comment>
<dbReference type="EC" id="1.1.1.79" evidence="6"/>
<sequence length="327" mass="36615">MKPKVFIAKPIPKEVEEYIAQYCEYKIWNKEESIPIERLLKEAADIDGLMTSQGAINMEFLKNTPRLKIVSKIGVGYDNLDTDAMKACGVLGTHTPYVLDETVADLVFGLILSAARRIPELHNFVKDQKWDKSISESFLYGQDVHHATIGIIGMGRIGEKIARRAALGFEMKVLYNSTTRKPALEEKYGIHYSEINPLLEESDFVLMMLPLNESTYHFMGEEQFNRMKSSAIFINCARGQVVDEKALIHALKEGKIYGAGLDVYEAEPVEKDNPLLEMANVVTLPHIGSATEKTRFDMAMIAAKNLVAGVTGQVPEHVVPELQDLIK</sequence>
<dbReference type="SUPFAM" id="SSF52283">
    <property type="entry name" value="Formate/glycerate dehydrogenase catalytic domain-like"/>
    <property type="match status" value="1"/>
</dbReference>
<dbReference type="SUPFAM" id="SSF51735">
    <property type="entry name" value="NAD(P)-binding Rossmann-fold domains"/>
    <property type="match status" value="1"/>
</dbReference>
<evidence type="ECO:0000259" key="10">
    <source>
        <dbReference type="Pfam" id="PF00389"/>
    </source>
</evidence>
<dbReference type="InterPro" id="IPR036291">
    <property type="entry name" value="NAD(P)-bd_dom_sf"/>
</dbReference>
<comment type="similarity">
    <text evidence="5">Belongs to the D-isomer specific 2-hydroxyacid dehydrogenase family. GhrB subfamily.</text>
</comment>
<dbReference type="PANTHER" id="PTHR10996">
    <property type="entry name" value="2-HYDROXYACID DEHYDROGENASE-RELATED"/>
    <property type="match status" value="1"/>
</dbReference>
<evidence type="ECO:0000256" key="1">
    <source>
        <dbReference type="ARBA" id="ARBA00023002"/>
    </source>
</evidence>
<accession>K6D981</accession>
<protein>
    <recommendedName>
        <fullName evidence="8">Glyoxylate/hydroxypyruvate reductase B</fullName>
        <ecNumber evidence="6">1.1.1.79</ecNumber>
        <ecNumber evidence="7">1.1.1.81</ecNumber>
    </recommendedName>
</protein>
<dbReference type="GO" id="GO:0016618">
    <property type="term" value="F:hydroxypyruvate reductase [NAD(P)H] activity"/>
    <property type="evidence" value="ECO:0007669"/>
    <property type="project" value="UniProtKB-EC"/>
</dbReference>
<dbReference type="FunFam" id="3.40.50.720:FF:000026">
    <property type="entry name" value="Glyoxylate/hydroxypyruvate reductase B"/>
    <property type="match status" value="1"/>
</dbReference>
<dbReference type="OrthoDB" id="9805416at2"/>
<comment type="catalytic activity">
    <reaction evidence="2">
        <text>(R)-glycerate + NAD(+) = 3-hydroxypyruvate + NADH + H(+)</text>
        <dbReference type="Rhea" id="RHEA:17905"/>
        <dbReference type="ChEBI" id="CHEBI:15378"/>
        <dbReference type="ChEBI" id="CHEBI:16659"/>
        <dbReference type="ChEBI" id="CHEBI:17180"/>
        <dbReference type="ChEBI" id="CHEBI:57540"/>
        <dbReference type="ChEBI" id="CHEBI:57945"/>
        <dbReference type="EC" id="1.1.1.81"/>
    </reaction>
</comment>
<dbReference type="PATRIC" id="fig|1117379.3.peg.2411"/>
<dbReference type="InterPro" id="IPR006139">
    <property type="entry name" value="D-isomer_2_OHA_DH_cat_dom"/>
</dbReference>
<proteinExistence type="inferred from homology"/>
<evidence type="ECO:0000313" key="13">
    <source>
        <dbReference type="Proteomes" id="UP000006316"/>
    </source>
</evidence>
<feature type="domain" description="D-isomer specific 2-hydroxyacid dehydrogenase catalytic" evidence="10">
    <location>
        <begin position="5"/>
        <end position="319"/>
    </location>
</feature>
<dbReference type="EMBL" id="AJLS01000060">
    <property type="protein sequence ID" value="EKN69067.1"/>
    <property type="molecule type" value="Genomic_DNA"/>
</dbReference>
<dbReference type="InterPro" id="IPR050223">
    <property type="entry name" value="D-isomer_2-hydroxyacid_DH"/>
</dbReference>
<name>K6D981_9BACI</name>
<dbReference type="Pfam" id="PF02826">
    <property type="entry name" value="2-Hacid_dh_C"/>
    <property type="match status" value="1"/>
</dbReference>
<evidence type="ECO:0000256" key="2">
    <source>
        <dbReference type="ARBA" id="ARBA00051801"/>
    </source>
</evidence>
<dbReference type="InterPro" id="IPR029753">
    <property type="entry name" value="D-isomer_DH_CS"/>
</dbReference>
<organism evidence="12 13">
    <name type="scientific">Neobacillus bataviensis LMG 21833</name>
    <dbReference type="NCBI Taxonomy" id="1117379"/>
    <lineage>
        <taxon>Bacteria</taxon>
        <taxon>Bacillati</taxon>
        <taxon>Bacillota</taxon>
        <taxon>Bacilli</taxon>
        <taxon>Bacillales</taxon>
        <taxon>Bacillaceae</taxon>
        <taxon>Neobacillus</taxon>
    </lineage>
</organism>
<reference evidence="12 13" key="1">
    <citation type="journal article" date="2012" name="Front. Microbiol.">
        <title>Redundancy and modularity in membrane-associated dissimilatory nitrate reduction in Bacillus.</title>
        <authorList>
            <person name="Heylen K."/>
            <person name="Keltjens J."/>
        </authorList>
    </citation>
    <scope>NUCLEOTIDE SEQUENCE [LARGE SCALE GENOMIC DNA]</scope>
    <source>
        <strain evidence="13">LMG 21833T</strain>
    </source>
</reference>
<dbReference type="AlphaFoldDB" id="K6D981"/>
<feature type="domain" description="D-isomer specific 2-hydroxyacid dehydrogenase NAD-binding" evidence="11">
    <location>
        <begin position="108"/>
        <end position="288"/>
    </location>
</feature>
<evidence type="ECO:0000256" key="5">
    <source>
        <dbReference type="ARBA" id="ARBA00061278"/>
    </source>
</evidence>
<gene>
    <name evidence="12" type="ORF">BABA_11576</name>
</gene>
<keyword evidence="13" id="KW-1185">Reference proteome</keyword>
<dbReference type="EC" id="1.1.1.81" evidence="7"/>
<evidence type="ECO:0000256" key="8">
    <source>
        <dbReference type="ARBA" id="ARBA00073362"/>
    </source>
</evidence>
<dbReference type="eggNOG" id="COG1052">
    <property type="taxonomic scope" value="Bacteria"/>
</dbReference>
<dbReference type="InterPro" id="IPR006140">
    <property type="entry name" value="D-isomer_DH_NAD-bd"/>
</dbReference>
<evidence type="ECO:0000256" key="9">
    <source>
        <dbReference type="RuleBase" id="RU003719"/>
    </source>
</evidence>
<dbReference type="STRING" id="1117379.BABA_11576"/>
<dbReference type="CDD" id="cd05301">
    <property type="entry name" value="GDH"/>
    <property type="match status" value="1"/>
</dbReference>
<evidence type="ECO:0000256" key="4">
    <source>
        <dbReference type="ARBA" id="ARBA00052769"/>
    </source>
</evidence>
<comment type="catalytic activity">
    <reaction evidence="4">
        <text>glycolate + NADP(+) = glyoxylate + NADPH + H(+)</text>
        <dbReference type="Rhea" id="RHEA:10992"/>
        <dbReference type="ChEBI" id="CHEBI:15378"/>
        <dbReference type="ChEBI" id="CHEBI:29805"/>
        <dbReference type="ChEBI" id="CHEBI:36655"/>
        <dbReference type="ChEBI" id="CHEBI:57783"/>
        <dbReference type="ChEBI" id="CHEBI:58349"/>
        <dbReference type="EC" id="1.1.1.79"/>
    </reaction>
</comment>
<dbReference type="RefSeq" id="WP_007085331.1">
    <property type="nucleotide sequence ID" value="NZ_AJLS01000060.1"/>
</dbReference>
<evidence type="ECO:0000259" key="11">
    <source>
        <dbReference type="Pfam" id="PF02826"/>
    </source>
</evidence>
<dbReference type="Pfam" id="PF00389">
    <property type="entry name" value="2-Hacid_dh"/>
    <property type="match status" value="1"/>
</dbReference>